<dbReference type="GO" id="GO:0003723">
    <property type="term" value="F:RNA binding"/>
    <property type="evidence" value="ECO:0007669"/>
    <property type="project" value="UniProtKB-UniRule"/>
</dbReference>
<dbReference type="eggNOG" id="KOG0120">
    <property type="taxonomic scope" value="Eukaryota"/>
</dbReference>
<dbReference type="OrthoDB" id="10266058at2759"/>
<dbReference type="PROSITE" id="PS50102">
    <property type="entry name" value="RRM"/>
    <property type="match status" value="1"/>
</dbReference>
<dbReference type="Gene3D" id="3.30.70.330">
    <property type="match status" value="1"/>
</dbReference>
<dbReference type="EMBL" id="HE681719">
    <property type="protein sequence ID" value="CCG21542.1"/>
    <property type="molecule type" value="Genomic_DNA"/>
</dbReference>
<evidence type="ECO:0000259" key="6">
    <source>
        <dbReference type="PROSITE" id="PS50102"/>
    </source>
</evidence>
<dbReference type="InterPro" id="IPR012677">
    <property type="entry name" value="Nucleotide-bd_a/b_plait_sf"/>
</dbReference>
<accession>H8WYR0</accession>
<dbReference type="SUPFAM" id="SSF54928">
    <property type="entry name" value="RNA-binding domain, RBD"/>
    <property type="match status" value="1"/>
</dbReference>
<dbReference type="InterPro" id="IPR035979">
    <property type="entry name" value="RBD_domain_sf"/>
</dbReference>
<dbReference type="GO" id="GO:0008380">
    <property type="term" value="P:RNA splicing"/>
    <property type="evidence" value="ECO:0007669"/>
    <property type="project" value="UniProtKB-KW"/>
</dbReference>
<feature type="compositionally biased region" description="Polar residues" evidence="5">
    <location>
        <begin position="22"/>
        <end position="37"/>
    </location>
</feature>
<keyword evidence="2 4" id="KW-0694">RNA-binding</keyword>
<dbReference type="InterPro" id="IPR000504">
    <property type="entry name" value="RRM_dom"/>
</dbReference>
<evidence type="ECO:0000313" key="7">
    <source>
        <dbReference type="EMBL" id="CCG21542.1"/>
    </source>
</evidence>
<dbReference type="RefSeq" id="XP_003866980.1">
    <property type="nucleotide sequence ID" value="XM_003866932.1"/>
</dbReference>
<evidence type="ECO:0000256" key="1">
    <source>
        <dbReference type="ARBA" id="ARBA00022664"/>
    </source>
</evidence>
<feature type="region of interest" description="Disordered" evidence="5">
    <location>
        <begin position="1"/>
        <end position="196"/>
    </location>
</feature>
<gene>
    <name evidence="7" type="ORF">CORT_0A11570</name>
</gene>
<dbReference type="Proteomes" id="UP000005018">
    <property type="component" value="Chromosome 1"/>
</dbReference>
<dbReference type="KEGG" id="cot:CORT_0A11570"/>
<protein>
    <recommendedName>
        <fullName evidence="6">RRM domain-containing protein</fullName>
    </recommendedName>
</protein>
<dbReference type="AlphaFoldDB" id="H8WYR0"/>
<evidence type="ECO:0000256" key="4">
    <source>
        <dbReference type="PROSITE-ProRule" id="PRU00176"/>
    </source>
</evidence>
<feature type="domain" description="RRM" evidence="6">
    <location>
        <begin position="551"/>
        <end position="642"/>
    </location>
</feature>
<dbReference type="GeneID" id="14537303"/>
<evidence type="ECO:0000256" key="3">
    <source>
        <dbReference type="ARBA" id="ARBA00023187"/>
    </source>
</evidence>
<keyword evidence="1" id="KW-0507">mRNA processing</keyword>
<reference evidence="7 8" key="1">
    <citation type="journal article" date="2012" name="PLoS ONE">
        <title>Sequence and analysis of the genome of the pathogenic yeast Candida orthopsilosis.</title>
        <authorList>
            <person name="Riccombeni A."/>
            <person name="Vidanes G."/>
            <person name="Proux-Wera E."/>
            <person name="Wolfe K.H."/>
            <person name="Butler G."/>
        </authorList>
    </citation>
    <scope>NUCLEOTIDE SEQUENCE [LARGE SCALE GENOMIC DNA]</scope>
    <source>
        <strain evidence="7 8">Co 90-125</strain>
    </source>
</reference>
<keyword evidence="3" id="KW-0508">mRNA splicing</keyword>
<dbReference type="HOGENOM" id="CLU_025739_0_0_1"/>
<name>H8WYR0_CANO9</name>
<feature type="compositionally biased region" description="Basic and acidic residues" evidence="5">
    <location>
        <begin position="177"/>
        <end position="186"/>
    </location>
</feature>
<organism evidence="7 8">
    <name type="scientific">Candida orthopsilosis (strain 90-125)</name>
    <name type="common">Yeast</name>
    <dbReference type="NCBI Taxonomy" id="1136231"/>
    <lineage>
        <taxon>Eukaryota</taxon>
        <taxon>Fungi</taxon>
        <taxon>Dikarya</taxon>
        <taxon>Ascomycota</taxon>
        <taxon>Saccharomycotina</taxon>
        <taxon>Pichiomycetes</taxon>
        <taxon>Debaryomycetaceae</taxon>
        <taxon>Candida/Lodderomyces clade</taxon>
        <taxon>Candida</taxon>
    </lineage>
</organism>
<sequence length="650" mass="74440">MQKKGSLVVRASHLSTEETHRQSSIPPTASMSNPSSKDYSRRGNYGDTNRTPSVRSGSSIRFQDSNDQGYTQRYPSSSTRQEGYLPARQGVRSDDRSSYQAYSYRDRGRERSDTPNEPSSYRRERFDGPNEPSLYRGKERFDSSNQSSSYRGKEWYGNVSEANSYRGDNYRPRNNKRRYDEYHDNSYRPNQSRRRDQYDASYRLEARQLEQIDPPRSDAKLSKAEIENRILELEHHMTNLGDTPSLNGIKVIDSRWGIKAKGFEKVSAPRAKLSGLFPLPGFPRPVDFTKLEGLVKDRLQNSNDILNETSRIDPVDSRVAKTLIVSGIEYINYLKIVEFFNDYLRMIDFEQSSSNNIHSKKKLKDDKTLIIEFNNSECATIIYSLNDTELLFNAYKEDHVERREISDKFKLQISRPNEYVVQDETTISEEVKEVVEDSPRKMSLIVSPSVSPNDASEQLSALAPLAGMQFFRQKGTKEPLGLIFVEFKSNRDGIIEKLKELPFVTNAFYSCLPCLETPIQIGPIDYHTLPKFVNNELVRARASSKVVQLINAVSIKDLMDDSNVKFLYNDMKAEASQFGTVVSIKIPRPANDFTPGLQQLNVAGLGKIFIEFDDENSALKALMELSGRSYNDRTVLATYFDQEDYKRNII</sequence>
<evidence type="ECO:0000256" key="2">
    <source>
        <dbReference type="ARBA" id="ARBA00022884"/>
    </source>
</evidence>
<dbReference type="CDD" id="cd12232">
    <property type="entry name" value="RRM3_U2AF65"/>
    <property type="match status" value="1"/>
</dbReference>
<dbReference type="GO" id="GO:0006397">
    <property type="term" value="P:mRNA processing"/>
    <property type="evidence" value="ECO:0007669"/>
    <property type="project" value="UniProtKB-KW"/>
</dbReference>
<dbReference type="PANTHER" id="PTHR23139">
    <property type="entry name" value="RNA-BINDING PROTEIN"/>
    <property type="match status" value="1"/>
</dbReference>
<proteinExistence type="predicted"/>
<feature type="compositionally biased region" description="Basic and acidic residues" evidence="5">
    <location>
        <begin position="104"/>
        <end position="128"/>
    </location>
</feature>
<evidence type="ECO:0000313" key="8">
    <source>
        <dbReference type="Proteomes" id="UP000005018"/>
    </source>
</evidence>
<keyword evidence="8" id="KW-1185">Reference proteome</keyword>
<feature type="compositionally biased region" description="Polar residues" evidence="5">
    <location>
        <begin position="46"/>
        <end position="81"/>
    </location>
</feature>
<evidence type="ECO:0000256" key="5">
    <source>
        <dbReference type="SAM" id="MobiDB-lite"/>
    </source>
</evidence>
<dbReference type="FunFam" id="3.30.70.330:FF:000097">
    <property type="entry name" value="U2 snRNP auxiliary factor large subunit"/>
    <property type="match status" value="1"/>
</dbReference>